<reference evidence="3 4" key="3">
    <citation type="journal article" date="2004" name="Bioinformatics">
        <title>PHIRE, a deterministic approach to reveal regulatory elements in bacteriophage genomes.</title>
        <authorList>
            <person name="Lavigne R."/>
            <person name="Sun W.D."/>
            <person name="Volckaert G."/>
        </authorList>
    </citation>
    <scope>NUCLEOTIDE SEQUENCE [LARGE SCALE GENOMIC DNA]</scope>
</reference>
<dbReference type="EMBL" id="AJ697969">
    <property type="protein sequence ID" value="CAG27260.1"/>
    <property type="molecule type" value="Genomic_DNA"/>
</dbReference>
<dbReference type="GO" id="GO:0016787">
    <property type="term" value="F:hydrolase activity"/>
    <property type="evidence" value="ECO:0007669"/>
    <property type="project" value="UniProtKB-KW"/>
</dbReference>
<evidence type="ECO:0000256" key="1">
    <source>
        <dbReference type="ARBA" id="ARBA00022801"/>
    </source>
</evidence>
<sequence>MLGLFSVKIKQTGDYVHITGVSYYDLAKDIEKFYSTSLLTKHQIRRESWDTIKVHNFFLVELHHIVGELLKIRNLRTRRRALSELKELIETETWIKDTVNPGGKPFDLKKLNQFNTVPFPQQLDFLQQYPIIVNSYHLKGMLLDAKPGSGKAMPLSTRVKVPNGWKALGDLKVKDIVVTPGGDTACVESIYPQGITEVYRFYFEDGRTADSHPYHLWKTTVNGVDEILTTLEVLHKARKEDVYFPLVGEINGCNPHCDTSSEVAARELVNTDVVIGDNVLELPYRDRFNIVTSVIEHVGCLISESVLSAYHENRIGMENFRRLMWSIGGTATEPVLVNGLYKVDFKHRDVGKMMTGLIGDNPRIQGMYNFSQYEDLQLKLAYWEKVENQETCCIALDNDEKLYVVDDYIVTHNTFTSLAWSQLINTAPTVVFCPMNIVDKVWVEQPLQHFKVPPRIWTSISGKVLEEGYDFYIVHYDYMTSGMGKYLENFLIALSKKHKGALKMILDESQNFNDPKAARTRKLIEWCDMELFGHHLPMSGTPLKAQGSEIFPTTCMIDPYFDKKAREFFMASYGRNRPSLMDLLSRRIGRMKFTIPELVGLGDPPPMELVKVKIPNSDQYTLDAIRLQMQIYIGERIAFYTKHMPSFLEFYNDVMTSYELSIQGNAKAVENLVKYKQIVHRFRTRGYNSFTDNQDSQFCKLVEEDIEKGLKGTTLKDFRNIKSAVKYLGLKLRGEALGNVLGRARINAIKDTIAHAGLPELIDNVEKKTLIFTSYVDALKLCEEYLTKVGYPNVTVYGENSNERDTNIKRFEKDPTLRALIAIFDSLKEGYPLIMANLTILLNAPFREYEVKQVQARTWRTGQDAPCYFKLLDMDTGDKLNIMTRSINIMEWSKEQVDILMSKEQGHELLGNITGQEMFDMGDEPETHSLYTSRSVLSLF</sequence>
<name>Q2Z0R5_9CAUD</name>
<protein>
    <submittedName>
        <fullName evidence="3">Putative ATP-dependent helicase domain</fullName>
    </submittedName>
</protein>
<evidence type="ECO:0000259" key="2">
    <source>
        <dbReference type="PROSITE" id="PS51194"/>
    </source>
</evidence>
<evidence type="ECO:0000313" key="3">
    <source>
        <dbReference type="EMBL" id="CAG27260.1"/>
    </source>
</evidence>
<reference evidence="3 4" key="1">
    <citation type="journal article" date="2002" name="Genetika">
        <title>Phenogenetic characterization of a group of giant Phi KZ-like bacteriophages of Pseudomonas aeruginosa].</title>
        <authorList>
            <person name="Burkal'tseva M.V."/>
            <person name="Krylov V.N."/>
            <person name="Pleteneva E.A."/>
            <person name="Shaburova O.V."/>
            <person name="Krylov S.V."/>
            <person name="Volckaert G."/>
            <person name="Sykilinda N.N."/>
            <person name="Kurochkina L.P."/>
            <person name="Mesyanzhinov V.V."/>
        </authorList>
    </citation>
    <scope>NUCLEOTIDE SEQUENCE [LARGE SCALE GENOMIC DNA]</scope>
</reference>
<evidence type="ECO:0000313" key="4">
    <source>
        <dbReference type="Proteomes" id="UP000001239"/>
    </source>
</evidence>
<reference evidence="3 4" key="2">
    <citation type="journal article" date="2003" name="Res. Microbiol.">
        <title>Myoviridae bacteriophages of Pseudomonas aeruginosa: a long and complex evolutionary pathway.</title>
        <authorList>
            <person name="Krylov V.N."/>
            <person name="Pleteneva E.A."/>
            <person name="Bourkalsteva M.V."/>
            <person name="Shaburova O.V."/>
            <person name="Volckaert G."/>
            <person name="Sykilinda N.N."/>
            <person name="Kurochkina L.P."/>
            <person name="Mesyanzhinov V.V."/>
        </authorList>
    </citation>
    <scope>NUCLEOTIDE SEQUENCE [LARGE SCALE GENOMIC DNA]</scope>
</reference>
<dbReference type="PANTHER" id="PTHR45766:SF6">
    <property type="entry name" value="SWI_SNF-RELATED MATRIX-ASSOCIATED ACTIN-DEPENDENT REGULATOR OF CHROMATIN SUBFAMILY A-LIKE PROTEIN 1"/>
    <property type="match status" value="1"/>
</dbReference>
<dbReference type="InterPro" id="IPR001650">
    <property type="entry name" value="Helicase_C-like"/>
</dbReference>
<dbReference type="InterPro" id="IPR027417">
    <property type="entry name" value="P-loop_NTPase"/>
</dbReference>
<dbReference type="Pfam" id="PF00271">
    <property type="entry name" value="Helicase_C"/>
    <property type="match status" value="1"/>
</dbReference>
<dbReference type="GO" id="GO:0031297">
    <property type="term" value="P:replication fork processing"/>
    <property type="evidence" value="ECO:0007669"/>
    <property type="project" value="TreeGrafter"/>
</dbReference>
<dbReference type="GO" id="GO:0006281">
    <property type="term" value="P:DNA repair"/>
    <property type="evidence" value="ECO:0007669"/>
    <property type="project" value="TreeGrafter"/>
</dbReference>
<dbReference type="GO" id="GO:0004386">
    <property type="term" value="F:helicase activity"/>
    <property type="evidence" value="ECO:0007669"/>
    <property type="project" value="UniProtKB-KW"/>
</dbReference>
<dbReference type="GeneID" id="5176731"/>
<dbReference type="KEGG" id="vg:5176731"/>
<organism evidence="3 4">
    <name type="scientific">Pseudomonas phage EL</name>
    <dbReference type="NCBI Taxonomy" id="273133"/>
    <lineage>
        <taxon>Viruses</taxon>
        <taxon>Duplodnaviria</taxon>
        <taxon>Heunggongvirae</taxon>
        <taxon>Uroviricota</taxon>
        <taxon>Caudoviricetes</taxon>
        <taxon>Chimalliviridae</taxon>
        <taxon>Elvirus</taxon>
        <taxon>Elvirus EL</taxon>
    </lineage>
</organism>
<accession>Q2Z0R5</accession>
<reference evidence="3 4" key="4">
    <citation type="journal article" date="2005" name="J. Mol. Biol.">
        <title>Genome comparison of Pseudomonas aeruginosa large phages.</title>
        <authorList>
            <person name="Hertveldt K."/>
            <person name="Lavigne R."/>
            <person name="Pleteneva E."/>
            <person name="Sernova N."/>
            <person name="Kurochkina L."/>
            <person name="Korchevskii R."/>
            <person name="Robben J."/>
            <person name="Mesyanzhinov V."/>
            <person name="Krylov V.N."/>
            <person name="Volckaert G."/>
        </authorList>
    </citation>
    <scope>NUCLEOTIDE SEQUENCE</scope>
</reference>
<dbReference type="Gene3D" id="3.40.50.300">
    <property type="entry name" value="P-loop containing nucleotide triphosphate hydrolases"/>
    <property type="match status" value="1"/>
</dbReference>
<keyword evidence="1" id="KW-0378">Hydrolase</keyword>
<proteinExistence type="predicted"/>
<keyword evidence="3" id="KW-0347">Helicase</keyword>
<dbReference type="RefSeq" id="YP_418199.1">
    <property type="nucleotide sequence ID" value="NC_007623.1"/>
</dbReference>
<dbReference type="PANTHER" id="PTHR45766">
    <property type="entry name" value="DNA ANNEALING HELICASE AND ENDONUCLEASE ZRANB3 FAMILY MEMBER"/>
    <property type="match status" value="1"/>
</dbReference>
<dbReference type="Proteomes" id="UP000001239">
    <property type="component" value="Segment"/>
</dbReference>
<keyword evidence="3" id="KW-0547">Nucleotide-binding</keyword>
<feature type="domain" description="Helicase C-terminal" evidence="2">
    <location>
        <begin position="757"/>
        <end position="905"/>
    </location>
</feature>
<keyword evidence="3" id="KW-0067">ATP-binding</keyword>
<dbReference type="SUPFAM" id="SSF52540">
    <property type="entry name" value="P-loop containing nucleoside triphosphate hydrolases"/>
    <property type="match status" value="1"/>
</dbReference>
<dbReference type="OrthoDB" id="4810at10239"/>
<dbReference type="PROSITE" id="PS51194">
    <property type="entry name" value="HELICASE_CTER"/>
    <property type="match status" value="1"/>
</dbReference>
<keyword evidence="4" id="KW-1185">Reference proteome</keyword>